<accession>A0A2X3VFD8</accession>
<dbReference type="Proteomes" id="UP000249495">
    <property type="component" value="Chromosome 1"/>
</dbReference>
<dbReference type="AlphaFoldDB" id="A0A2X3VFD8"/>
<dbReference type="STRING" id="1123303.GCA_000372425_00310"/>
<dbReference type="EC" id="2.5.1.18" evidence="1"/>
<dbReference type="GO" id="GO:0004364">
    <property type="term" value="F:glutathione transferase activity"/>
    <property type="evidence" value="ECO:0007669"/>
    <property type="project" value="UniProtKB-EC"/>
</dbReference>
<name>A0A2X3VFD8_9STRE</name>
<keyword evidence="2" id="KW-1185">Reference proteome</keyword>
<sequence>MEAAYGRIDIAMTHLDRLIGDSNHVYHEKRTIADAYAYVMSL</sequence>
<evidence type="ECO:0000313" key="2">
    <source>
        <dbReference type="Proteomes" id="UP000249495"/>
    </source>
</evidence>
<keyword evidence="1" id="KW-0808">Transferase</keyword>
<gene>
    <name evidence="1" type="ORF">NCTC12278_00779</name>
</gene>
<protein>
    <submittedName>
        <fullName evidence="1">Glutathione S-transferase</fullName>
        <ecNumber evidence="1">2.5.1.18</ecNumber>
    </submittedName>
</protein>
<dbReference type="Gene3D" id="1.20.1050.10">
    <property type="match status" value="1"/>
</dbReference>
<evidence type="ECO:0000313" key="1">
    <source>
        <dbReference type="EMBL" id="SQF40160.1"/>
    </source>
</evidence>
<dbReference type="EMBL" id="LS483343">
    <property type="protein sequence ID" value="SQF40160.1"/>
    <property type="molecule type" value="Genomic_DNA"/>
</dbReference>
<organism evidence="1 2">
    <name type="scientific">Streptococcus ferus</name>
    <dbReference type="NCBI Taxonomy" id="1345"/>
    <lineage>
        <taxon>Bacteria</taxon>
        <taxon>Bacillati</taxon>
        <taxon>Bacillota</taxon>
        <taxon>Bacilli</taxon>
        <taxon>Lactobacillales</taxon>
        <taxon>Streptococcaceae</taxon>
        <taxon>Streptococcus</taxon>
    </lineage>
</organism>
<dbReference type="KEGG" id="sfer:NCTC12278_00779"/>
<reference evidence="1 2" key="1">
    <citation type="submission" date="2018-06" db="EMBL/GenBank/DDBJ databases">
        <authorList>
            <consortium name="Pathogen Informatics"/>
            <person name="Doyle S."/>
        </authorList>
    </citation>
    <scope>NUCLEOTIDE SEQUENCE [LARGE SCALE GENOMIC DNA]</scope>
    <source>
        <strain evidence="1 2">NCTC12278</strain>
    </source>
</reference>
<proteinExistence type="predicted"/>